<dbReference type="Proteomes" id="UP000827986">
    <property type="component" value="Unassembled WGS sequence"/>
</dbReference>
<dbReference type="AlphaFoldDB" id="A0A9D3X720"/>
<protein>
    <submittedName>
        <fullName evidence="2">Uncharacterized protein</fullName>
    </submittedName>
</protein>
<sequence length="106" mass="10940">MHRSQPLGGARGTPAQGGPPKGARGLHSQLTCQEARWATEAAREAGEQQRGGVGETRAAGGCWTTRRGSQVTPPEQGGPLLCLSLESPPATPDWEPPPDCSAGGRC</sequence>
<name>A0A9D3X720_9SAUR</name>
<evidence type="ECO:0000256" key="1">
    <source>
        <dbReference type="SAM" id="MobiDB-lite"/>
    </source>
</evidence>
<organism evidence="2 3">
    <name type="scientific">Mauremys mutica</name>
    <name type="common">yellowpond turtle</name>
    <dbReference type="NCBI Taxonomy" id="74926"/>
    <lineage>
        <taxon>Eukaryota</taxon>
        <taxon>Metazoa</taxon>
        <taxon>Chordata</taxon>
        <taxon>Craniata</taxon>
        <taxon>Vertebrata</taxon>
        <taxon>Euteleostomi</taxon>
        <taxon>Archelosauria</taxon>
        <taxon>Testudinata</taxon>
        <taxon>Testudines</taxon>
        <taxon>Cryptodira</taxon>
        <taxon>Durocryptodira</taxon>
        <taxon>Testudinoidea</taxon>
        <taxon>Geoemydidae</taxon>
        <taxon>Geoemydinae</taxon>
        <taxon>Mauremys</taxon>
    </lineage>
</organism>
<dbReference type="EMBL" id="JAHDVG010000481">
    <property type="protein sequence ID" value="KAH1174053.1"/>
    <property type="molecule type" value="Genomic_DNA"/>
</dbReference>
<accession>A0A9D3X720</accession>
<feature type="compositionally biased region" description="Pro residues" evidence="1">
    <location>
        <begin position="89"/>
        <end position="99"/>
    </location>
</feature>
<evidence type="ECO:0000313" key="2">
    <source>
        <dbReference type="EMBL" id="KAH1174053.1"/>
    </source>
</evidence>
<keyword evidence="3" id="KW-1185">Reference proteome</keyword>
<reference evidence="2" key="1">
    <citation type="submission" date="2021-09" db="EMBL/GenBank/DDBJ databases">
        <title>The genome of Mauremys mutica provides insights into the evolution of semi-aquatic lifestyle.</title>
        <authorList>
            <person name="Gong S."/>
            <person name="Gao Y."/>
        </authorList>
    </citation>
    <scope>NUCLEOTIDE SEQUENCE</scope>
    <source>
        <strain evidence="2">MM-2020</strain>
        <tissue evidence="2">Muscle</tissue>
    </source>
</reference>
<gene>
    <name evidence="2" type="ORF">KIL84_008447</name>
</gene>
<feature type="region of interest" description="Disordered" evidence="1">
    <location>
        <begin position="1"/>
        <end position="106"/>
    </location>
</feature>
<comment type="caution">
    <text evidence="2">The sequence shown here is derived from an EMBL/GenBank/DDBJ whole genome shotgun (WGS) entry which is preliminary data.</text>
</comment>
<proteinExistence type="predicted"/>
<evidence type="ECO:0000313" key="3">
    <source>
        <dbReference type="Proteomes" id="UP000827986"/>
    </source>
</evidence>